<name>A0A0S4JRP0_BODSA</name>
<keyword evidence="3 4" id="KW-0812">Transmembrane</keyword>
<feature type="transmembrane region" description="Helical" evidence="3">
    <location>
        <begin position="254"/>
        <end position="277"/>
    </location>
</feature>
<sequence>MSSAEKRCLYRRENFLPLTFYSSGLRLGLRLGNTNIHIFHSPHTRYSYTAQPTPQTLSLSTHAHLINTHSSYLPCNMTSPARAVTTLAVALVALLSVLANPVDAACSCNYGSVDISSPQCVCACYPSYLQPNCLYTATDMVPIGIYVNISTTQFDSYNMTSTLVWGMGVSSSDASTAVTFTYARPTVVSYTTYTRYLIRGDYAQSLLWDFRSRASWQASVGIVGVYEEIILASGSGTVEVDTTTVIYETNDKRVIVTISTVAWALAALITTILMACIDNLFLHNTEAEVESIQALIEEQQQQMRIMRAHRRGVNGDGQTTYDNRETSRYSSGHTKNPLEVSNANRMDY</sequence>
<feature type="compositionally biased region" description="Polar residues" evidence="2">
    <location>
        <begin position="328"/>
        <end position="348"/>
    </location>
</feature>
<dbReference type="VEuPathDB" id="TriTrypDB:BSAL_42900"/>
<dbReference type="AlphaFoldDB" id="A0A0S4JRP0"/>
<keyword evidence="3" id="KW-0472">Membrane</keyword>
<evidence type="ECO:0000256" key="1">
    <source>
        <dbReference type="SAM" id="Coils"/>
    </source>
</evidence>
<accession>A0A0S4JRP0</accession>
<feature type="coiled-coil region" evidence="1">
    <location>
        <begin position="282"/>
        <end position="309"/>
    </location>
</feature>
<feature type="region of interest" description="Disordered" evidence="2">
    <location>
        <begin position="309"/>
        <end position="348"/>
    </location>
</feature>
<protein>
    <submittedName>
        <fullName evidence="4">Transmembrane protein, putative</fullName>
    </submittedName>
</protein>
<evidence type="ECO:0000313" key="5">
    <source>
        <dbReference type="Proteomes" id="UP000051952"/>
    </source>
</evidence>
<dbReference type="EMBL" id="CYKH01002155">
    <property type="protein sequence ID" value="CUG93442.1"/>
    <property type="molecule type" value="Genomic_DNA"/>
</dbReference>
<keyword evidence="1" id="KW-0175">Coiled coil</keyword>
<dbReference type="Proteomes" id="UP000051952">
    <property type="component" value="Unassembled WGS sequence"/>
</dbReference>
<evidence type="ECO:0000256" key="2">
    <source>
        <dbReference type="SAM" id="MobiDB-lite"/>
    </source>
</evidence>
<organism evidence="4 5">
    <name type="scientific">Bodo saltans</name>
    <name type="common">Flagellated protozoan</name>
    <dbReference type="NCBI Taxonomy" id="75058"/>
    <lineage>
        <taxon>Eukaryota</taxon>
        <taxon>Discoba</taxon>
        <taxon>Euglenozoa</taxon>
        <taxon>Kinetoplastea</taxon>
        <taxon>Metakinetoplastina</taxon>
        <taxon>Eubodonida</taxon>
        <taxon>Bodonidae</taxon>
        <taxon>Bodo</taxon>
    </lineage>
</organism>
<keyword evidence="3" id="KW-1133">Transmembrane helix</keyword>
<evidence type="ECO:0000313" key="4">
    <source>
        <dbReference type="EMBL" id="CUG93442.1"/>
    </source>
</evidence>
<reference evidence="5" key="1">
    <citation type="submission" date="2015-09" db="EMBL/GenBank/DDBJ databases">
        <authorList>
            <consortium name="Pathogen Informatics"/>
        </authorList>
    </citation>
    <scope>NUCLEOTIDE SEQUENCE [LARGE SCALE GENOMIC DNA]</scope>
    <source>
        <strain evidence="5">Lake Konstanz</strain>
    </source>
</reference>
<proteinExistence type="predicted"/>
<keyword evidence="5" id="KW-1185">Reference proteome</keyword>
<gene>
    <name evidence="4" type="ORF">BSAL_42900</name>
</gene>
<evidence type="ECO:0000256" key="3">
    <source>
        <dbReference type="SAM" id="Phobius"/>
    </source>
</evidence>